<name>A0A199VSF6_ANACO</name>
<comment type="caution">
    <text evidence="2">The sequence shown here is derived from an EMBL/GenBank/DDBJ whole genome shotgun (WGS) entry which is preliminary data.</text>
</comment>
<gene>
    <name evidence="2" type="ORF">ACMD2_04951</name>
</gene>
<feature type="non-terminal residue" evidence="2">
    <location>
        <position position="525"/>
    </location>
</feature>
<evidence type="ECO:0000313" key="2">
    <source>
        <dbReference type="EMBL" id="OAY79989.1"/>
    </source>
</evidence>
<feature type="region of interest" description="Disordered" evidence="1">
    <location>
        <begin position="375"/>
        <end position="398"/>
    </location>
</feature>
<dbReference type="EMBL" id="LSRQ01000976">
    <property type="protein sequence ID" value="OAY79989.1"/>
    <property type="molecule type" value="Genomic_DNA"/>
</dbReference>
<proteinExistence type="predicted"/>
<protein>
    <submittedName>
        <fullName evidence="2">Uncharacterized protein</fullName>
    </submittedName>
</protein>
<reference evidence="2 3" key="1">
    <citation type="journal article" date="2016" name="DNA Res.">
        <title>The draft genome of MD-2 pineapple using hybrid error correction of long reads.</title>
        <authorList>
            <person name="Redwan R.M."/>
            <person name="Saidin A."/>
            <person name="Kumar S.V."/>
        </authorList>
    </citation>
    <scope>NUCLEOTIDE SEQUENCE [LARGE SCALE GENOMIC DNA]</scope>
    <source>
        <strain evidence="3">cv. MD2</strain>
        <tissue evidence="2">Leaf</tissue>
    </source>
</reference>
<evidence type="ECO:0000313" key="3">
    <source>
        <dbReference type="Proteomes" id="UP000092600"/>
    </source>
</evidence>
<sequence length="525" mass="57440">KTATCCSRIRRRRGQADDGSTEKRIRRHVVLIPYRPRWRHDADVELLPQVLPVQQLRPEVPHPHIVERKHDRRPGLREHLDRVSAHRFVLPYGEKRVAVQVIGLDARLGVLEDDLHIIPVRHVDDIRRSDHRCVWLGRLVPDDLVPEFAPGNAKVLGELERRRGAHVRHTVEPVPALPVDAARGVYELDGPGDFDGAVVVGPLRVGPCGAGGEVPPEGPPLVETPRPAGRCRRNFLRRRCGRRSRVPDDGSGGEEILGKARRRHHIVVSRGPVHVERVIIILHGVRSVHLYELHGVILNPEVQGGFGPDIADSEPVRLSGLDGEQRGVVAAGCSVPAAVAVNEDTSRTAEGEAGVEAARERLVGLGLPVANEDGEVVGRRGEGDGDEEAAVDPEAAEAPRGLLRADRGEVEEAADLVLHLEVVSEVPAGRDGAVRPGHAVLPRVLPLLDAIPTHEEWLVEKIVHIHNNVIVGGRVDVRAGELAVDEDGLLGKSQRRDRAVRDVPREVEIRVLAVHGRPPADETQE</sequence>
<feature type="region of interest" description="Disordered" evidence="1">
    <location>
        <begin position="1"/>
        <end position="20"/>
    </location>
</feature>
<feature type="compositionally biased region" description="Acidic residues" evidence="1">
    <location>
        <begin position="384"/>
        <end position="395"/>
    </location>
</feature>
<evidence type="ECO:0000256" key="1">
    <source>
        <dbReference type="SAM" id="MobiDB-lite"/>
    </source>
</evidence>
<dbReference type="Proteomes" id="UP000092600">
    <property type="component" value="Unassembled WGS sequence"/>
</dbReference>
<feature type="non-terminal residue" evidence="2">
    <location>
        <position position="1"/>
    </location>
</feature>
<accession>A0A199VSF6</accession>
<organism evidence="2 3">
    <name type="scientific">Ananas comosus</name>
    <name type="common">Pineapple</name>
    <name type="synonym">Ananas ananas</name>
    <dbReference type="NCBI Taxonomy" id="4615"/>
    <lineage>
        <taxon>Eukaryota</taxon>
        <taxon>Viridiplantae</taxon>
        <taxon>Streptophyta</taxon>
        <taxon>Embryophyta</taxon>
        <taxon>Tracheophyta</taxon>
        <taxon>Spermatophyta</taxon>
        <taxon>Magnoliopsida</taxon>
        <taxon>Liliopsida</taxon>
        <taxon>Poales</taxon>
        <taxon>Bromeliaceae</taxon>
        <taxon>Bromelioideae</taxon>
        <taxon>Ananas</taxon>
    </lineage>
</organism>
<dbReference type="AlphaFoldDB" id="A0A199VSF6"/>